<accession>A0ABS6B0S1</accession>
<reference evidence="1 2" key="1">
    <citation type="submission" date="2021-06" db="EMBL/GenBank/DDBJ databases">
        <title>Actinomycetes sequencing.</title>
        <authorList>
            <person name="Shan Q."/>
        </authorList>
    </citation>
    <scope>NUCLEOTIDE SEQUENCE [LARGE SCALE GENOMIC DNA]</scope>
    <source>
        <strain evidence="1 2">NEAU-G5</strain>
    </source>
</reference>
<dbReference type="Pfam" id="PF13561">
    <property type="entry name" value="adh_short_C2"/>
    <property type="match status" value="1"/>
</dbReference>
<sequence length="85" mass="8670">MRKYSGRRNQLTAALCARWPATLGPAGIRGGDPAAVADTVAAQSVTGRFTSPGEIADRVLFLASPGSANITGADHIIDGGMITTT</sequence>
<evidence type="ECO:0000313" key="1">
    <source>
        <dbReference type="EMBL" id="MBU3063902.1"/>
    </source>
</evidence>
<dbReference type="EMBL" id="JAHKNI010000006">
    <property type="protein sequence ID" value="MBU3063902.1"/>
    <property type="molecule type" value="Genomic_DNA"/>
</dbReference>
<keyword evidence="2" id="KW-1185">Reference proteome</keyword>
<name>A0ABS6B0S1_9NOCA</name>
<organism evidence="1 2">
    <name type="scientific">Nocardia albiluteola</name>
    <dbReference type="NCBI Taxonomy" id="2842303"/>
    <lineage>
        <taxon>Bacteria</taxon>
        <taxon>Bacillati</taxon>
        <taxon>Actinomycetota</taxon>
        <taxon>Actinomycetes</taxon>
        <taxon>Mycobacteriales</taxon>
        <taxon>Nocardiaceae</taxon>
        <taxon>Nocardia</taxon>
    </lineage>
</organism>
<dbReference type="Gene3D" id="3.40.50.720">
    <property type="entry name" value="NAD(P)-binding Rossmann-like Domain"/>
    <property type="match status" value="1"/>
</dbReference>
<comment type="caution">
    <text evidence="1">The sequence shown here is derived from an EMBL/GenBank/DDBJ whole genome shotgun (WGS) entry which is preliminary data.</text>
</comment>
<dbReference type="InterPro" id="IPR036291">
    <property type="entry name" value="NAD(P)-bd_dom_sf"/>
</dbReference>
<dbReference type="InterPro" id="IPR002347">
    <property type="entry name" value="SDR_fam"/>
</dbReference>
<gene>
    <name evidence="1" type="ORF">KO481_20515</name>
</gene>
<proteinExistence type="predicted"/>
<evidence type="ECO:0000313" key="2">
    <source>
        <dbReference type="Proteomes" id="UP000733379"/>
    </source>
</evidence>
<protein>
    <submittedName>
        <fullName evidence="1">SDR family oxidoreductase</fullName>
    </submittedName>
</protein>
<dbReference type="SUPFAM" id="SSF51735">
    <property type="entry name" value="NAD(P)-binding Rossmann-fold domains"/>
    <property type="match status" value="1"/>
</dbReference>
<dbReference type="Proteomes" id="UP000733379">
    <property type="component" value="Unassembled WGS sequence"/>
</dbReference>